<feature type="binding site" evidence="2">
    <location>
        <position position="37"/>
    </location>
    <ligand>
        <name>substrate</name>
    </ligand>
</feature>
<feature type="active site" description="Charge relay system" evidence="1">
    <location>
        <position position="206"/>
    </location>
</feature>
<evidence type="ECO:0000256" key="3">
    <source>
        <dbReference type="PIRSR" id="PIRSR017388-3"/>
    </source>
</evidence>
<feature type="active site" description="Charge relay system" evidence="1">
    <location>
        <position position="236"/>
    </location>
</feature>
<protein>
    <submittedName>
        <fullName evidence="6">Carboxylesterase</fullName>
    </submittedName>
</protein>
<dbReference type="Proteomes" id="UP000295371">
    <property type="component" value="Unassembled WGS sequence"/>
</dbReference>
<keyword evidence="7" id="KW-1185">Reference proteome</keyword>
<accession>A0A4R7J5Y3</accession>
<proteinExistence type="predicted"/>
<reference evidence="6 7" key="1">
    <citation type="submission" date="2019-03" db="EMBL/GenBank/DDBJ databases">
        <title>Genomic Encyclopedia of Archaeal and Bacterial Type Strains, Phase II (KMG-II): from individual species to whole genera.</title>
        <authorList>
            <person name="Goeker M."/>
        </authorList>
    </citation>
    <scope>NUCLEOTIDE SEQUENCE [LARGE SCALE GENOMIC DNA]</scope>
    <source>
        <strain evidence="6 7">DSM 24323</strain>
    </source>
</reference>
<evidence type="ECO:0000313" key="7">
    <source>
        <dbReference type="Proteomes" id="UP000295371"/>
    </source>
</evidence>
<dbReference type="Gene3D" id="3.40.50.1820">
    <property type="entry name" value="alpha/beta hydrolase"/>
    <property type="match status" value="1"/>
</dbReference>
<feature type="region of interest" description="Disordered" evidence="4">
    <location>
        <begin position="1"/>
        <end position="25"/>
    </location>
</feature>
<feature type="binding site" evidence="2">
    <location>
        <position position="106"/>
    </location>
    <ligand>
        <name>substrate</name>
    </ligand>
</feature>
<dbReference type="AlphaFoldDB" id="A0A4R7J5Y3"/>
<dbReference type="PANTHER" id="PTHR11614">
    <property type="entry name" value="PHOSPHOLIPASE-RELATED"/>
    <property type="match status" value="1"/>
</dbReference>
<dbReference type="InterPro" id="IPR022742">
    <property type="entry name" value="Hydrolase_4"/>
</dbReference>
<gene>
    <name evidence="6" type="ORF">CLV29_0359</name>
</gene>
<dbReference type="InterPro" id="IPR012354">
    <property type="entry name" value="Esterase_lipase"/>
</dbReference>
<dbReference type="InterPro" id="IPR051044">
    <property type="entry name" value="MAG_DAG_Lipase"/>
</dbReference>
<comment type="caution">
    <text evidence="6">The sequence shown here is derived from an EMBL/GenBank/DDBJ whole genome shotgun (WGS) entry which is preliminary data.</text>
</comment>
<feature type="domain" description="Serine aminopeptidase S33" evidence="5">
    <location>
        <begin position="31"/>
        <end position="241"/>
    </location>
</feature>
<feature type="site" description="Important for substrate specificity" evidence="3">
    <location>
        <position position="155"/>
    </location>
</feature>
<dbReference type="GO" id="GO:0052689">
    <property type="term" value="F:carboxylic ester hydrolase activity"/>
    <property type="evidence" value="ECO:0007669"/>
    <property type="project" value="InterPro"/>
</dbReference>
<evidence type="ECO:0000256" key="4">
    <source>
        <dbReference type="SAM" id="MobiDB-lite"/>
    </source>
</evidence>
<feature type="active site" description="Nucleophile" evidence="1">
    <location>
        <position position="105"/>
    </location>
</feature>
<evidence type="ECO:0000313" key="6">
    <source>
        <dbReference type="EMBL" id="TDT32771.1"/>
    </source>
</evidence>
<evidence type="ECO:0000256" key="2">
    <source>
        <dbReference type="PIRSR" id="PIRSR017388-2"/>
    </source>
</evidence>
<sequence>MRDVNALLSPESPLSTETAAPTGEDERPVGVLLCHGFTGSPTSMQPWAAYLQAAGFRTSVPLLPGHGTHWAELNQTPWRRWYARVDEELTRLLGECSTVFVAGLSMGGALALRLAERRGPEIGGVLLVNPAVRSSDLRLLALPVLKRLLPSLPGISNDIAKPGQDEGAYNRLPLRALASMRRMWRLVRADLPLVTQPVLLFRSRTDHVVDPSSARVIMQKISSVEATERVLHRSWHVATLDHDAETIFAESVDFIRRHAG</sequence>
<dbReference type="Pfam" id="PF12146">
    <property type="entry name" value="Hydrolase_4"/>
    <property type="match status" value="1"/>
</dbReference>
<name>A0A4R7J5Y3_9ACTN</name>
<dbReference type="InterPro" id="IPR029058">
    <property type="entry name" value="AB_hydrolase_fold"/>
</dbReference>
<evidence type="ECO:0000259" key="5">
    <source>
        <dbReference type="Pfam" id="PF12146"/>
    </source>
</evidence>
<evidence type="ECO:0000256" key="1">
    <source>
        <dbReference type="PIRSR" id="PIRSR017388-1"/>
    </source>
</evidence>
<organism evidence="6 7">
    <name type="scientific">Naumannella halotolerans</name>
    <dbReference type="NCBI Taxonomy" id="993414"/>
    <lineage>
        <taxon>Bacteria</taxon>
        <taxon>Bacillati</taxon>
        <taxon>Actinomycetota</taxon>
        <taxon>Actinomycetes</taxon>
        <taxon>Propionibacteriales</taxon>
        <taxon>Propionibacteriaceae</taxon>
        <taxon>Naumannella</taxon>
    </lineage>
</organism>
<dbReference type="OrthoDB" id="9786110at2"/>
<dbReference type="PIRSF" id="PIRSF017388">
    <property type="entry name" value="Esterase_lipase"/>
    <property type="match status" value="1"/>
</dbReference>
<dbReference type="SUPFAM" id="SSF53474">
    <property type="entry name" value="alpha/beta-Hydrolases"/>
    <property type="match status" value="1"/>
</dbReference>
<dbReference type="EMBL" id="SOAW01000001">
    <property type="protein sequence ID" value="TDT32771.1"/>
    <property type="molecule type" value="Genomic_DNA"/>
</dbReference>